<dbReference type="EMBL" id="JBHUPC010000012">
    <property type="protein sequence ID" value="MFD2891744.1"/>
    <property type="molecule type" value="Genomic_DNA"/>
</dbReference>
<keyword evidence="2" id="KW-0472">Membrane</keyword>
<feature type="transmembrane region" description="Helical" evidence="2">
    <location>
        <begin position="42"/>
        <end position="65"/>
    </location>
</feature>
<feature type="compositionally biased region" description="Low complexity" evidence="1">
    <location>
        <begin position="139"/>
        <end position="157"/>
    </location>
</feature>
<proteinExistence type="predicted"/>
<keyword evidence="2" id="KW-1133">Transmembrane helix</keyword>
<reference evidence="4" key="1">
    <citation type="journal article" date="2019" name="Int. J. Syst. Evol. Microbiol.">
        <title>The Global Catalogue of Microorganisms (GCM) 10K type strain sequencing project: providing services to taxonomists for standard genome sequencing and annotation.</title>
        <authorList>
            <consortium name="The Broad Institute Genomics Platform"/>
            <consortium name="The Broad Institute Genome Sequencing Center for Infectious Disease"/>
            <person name="Wu L."/>
            <person name="Ma J."/>
        </authorList>
    </citation>
    <scope>NUCLEOTIDE SEQUENCE [LARGE SCALE GENOMIC DNA]</scope>
    <source>
        <strain evidence="4">KCTC 22671</strain>
    </source>
</reference>
<accession>A0ABW5YMV1</accession>
<gene>
    <name evidence="3" type="ORF">ACFS5J_06940</name>
</gene>
<comment type="caution">
    <text evidence="3">The sequence shown here is derived from an EMBL/GenBank/DDBJ whole genome shotgun (WGS) entry which is preliminary data.</text>
</comment>
<dbReference type="RefSeq" id="WP_379811352.1">
    <property type="nucleotide sequence ID" value="NZ_JBHUPC010000012.1"/>
</dbReference>
<evidence type="ECO:0000256" key="2">
    <source>
        <dbReference type="SAM" id="Phobius"/>
    </source>
</evidence>
<evidence type="ECO:0008006" key="5">
    <source>
        <dbReference type="Google" id="ProtNLM"/>
    </source>
</evidence>
<sequence>MENNTEIGKLLKSKLSNLDESPNDLVWKNIEETLHKKRKKRYIMLLFFSLLGIGLGSSLFMIYHFSNKQDQFNPNALQKSNIKTVINSHYTEEDSATINFSKAITPKNKHDDNATDNNTTNEKTLDDFKNSVITANQTKSPNKNNSSNNNVVLNSKSSRSKKGFKTNSSLAINRNTKSAKENLYTEESDFRNSSNFTDLSQTNSKILNPIETDSIADVLVENKTIEEENNTNEKVKELVKSDTDSISKKGFGNLSITVYYGPSYFNTFSNQSLLNNAFNGIETLSKVSSTYGFYIKTTKEIHNFSLGFSITNNRIENKLESNKNFPSFNDIDLNSDLNVNDINNALNNSNNNKLYQEFSYYNLNFNYYRKLLQLNKLKIEAIAGVSFNYLDNNKLLLSTDLNSKRNIGSASNFMKANATFNTGLGFDYSISKKFSITINPMFNFYLTPVNTHRRTNPYNISIQPGISYKF</sequence>
<dbReference type="Proteomes" id="UP001597534">
    <property type="component" value="Unassembled WGS sequence"/>
</dbReference>
<evidence type="ECO:0000313" key="4">
    <source>
        <dbReference type="Proteomes" id="UP001597534"/>
    </source>
</evidence>
<feature type="region of interest" description="Disordered" evidence="1">
    <location>
        <begin position="101"/>
        <end position="172"/>
    </location>
</feature>
<evidence type="ECO:0000256" key="1">
    <source>
        <dbReference type="SAM" id="MobiDB-lite"/>
    </source>
</evidence>
<keyword evidence="4" id="KW-1185">Reference proteome</keyword>
<protein>
    <recommendedName>
        <fullName evidence="5">Outer membrane protein beta-barrel domain-containing protein</fullName>
    </recommendedName>
</protein>
<name>A0ABW5YMV1_9FLAO</name>
<keyword evidence="2" id="KW-0812">Transmembrane</keyword>
<evidence type="ECO:0000313" key="3">
    <source>
        <dbReference type="EMBL" id="MFD2891744.1"/>
    </source>
</evidence>
<organism evidence="3 4">
    <name type="scientific">Flavobacterium chuncheonense</name>
    <dbReference type="NCBI Taxonomy" id="2026653"/>
    <lineage>
        <taxon>Bacteria</taxon>
        <taxon>Pseudomonadati</taxon>
        <taxon>Bacteroidota</taxon>
        <taxon>Flavobacteriia</taxon>
        <taxon>Flavobacteriales</taxon>
        <taxon>Flavobacteriaceae</taxon>
        <taxon>Flavobacterium</taxon>
    </lineage>
</organism>